<dbReference type="InterPro" id="IPR016181">
    <property type="entry name" value="Acyl_CoA_acyltransferase"/>
</dbReference>
<dbReference type="Pfam" id="PF13302">
    <property type="entry name" value="Acetyltransf_3"/>
    <property type="match status" value="1"/>
</dbReference>
<dbReference type="AlphaFoldDB" id="A0A934I133"/>
<dbReference type="RefSeq" id="WP_211145143.1">
    <property type="nucleotide sequence ID" value="NZ_JAEEGB010000061.1"/>
</dbReference>
<accession>A0A934I133</accession>
<dbReference type="GO" id="GO:0016747">
    <property type="term" value="F:acyltransferase activity, transferring groups other than amino-acyl groups"/>
    <property type="evidence" value="ECO:0007669"/>
    <property type="project" value="InterPro"/>
</dbReference>
<protein>
    <submittedName>
        <fullName evidence="2">GNAT family N-acetyltransferase</fullName>
    </submittedName>
</protein>
<name>A0A934I133_9CLOT</name>
<proteinExistence type="predicted"/>
<dbReference type="InterPro" id="IPR000182">
    <property type="entry name" value="GNAT_dom"/>
</dbReference>
<organism evidence="2 3">
    <name type="scientific">Clostridium aciditolerans</name>
    <dbReference type="NCBI Taxonomy" id="339861"/>
    <lineage>
        <taxon>Bacteria</taxon>
        <taxon>Bacillati</taxon>
        <taxon>Bacillota</taxon>
        <taxon>Clostridia</taxon>
        <taxon>Eubacteriales</taxon>
        <taxon>Clostridiaceae</taxon>
        <taxon>Clostridium</taxon>
    </lineage>
</organism>
<dbReference type="Proteomes" id="UP000622687">
    <property type="component" value="Unassembled WGS sequence"/>
</dbReference>
<dbReference type="Gene3D" id="3.40.630.30">
    <property type="match status" value="1"/>
</dbReference>
<dbReference type="PANTHER" id="PTHR43792">
    <property type="entry name" value="GNAT FAMILY, PUTATIVE (AFU_ORTHOLOGUE AFUA_3G00765)-RELATED-RELATED"/>
    <property type="match status" value="1"/>
</dbReference>
<reference evidence="2" key="1">
    <citation type="submission" date="2020-12" db="EMBL/GenBank/DDBJ databases">
        <title>Clostridium thailandense sp. nov., a novel acetogenic bacterium isolated from peat land soil in Thailand.</title>
        <authorList>
            <person name="Chaikitkaew S."/>
            <person name="Birkeland N.K."/>
        </authorList>
    </citation>
    <scope>NUCLEOTIDE SEQUENCE</scope>
    <source>
        <strain evidence="2">DSM 17425</strain>
    </source>
</reference>
<sequence>MNIIETKRLILKEYSINDIPELNIILSDPITMKFWPSPFTLQQTESWIHNNIARYKNLGFGRWAVILKDNGNRIGDCGIMISEIDGKQENDLGYIFHHPFWHKGYAVEAADACKKYAFNSLGINRLCANMAFDHEASRRVAEKIGMKKEKEFLNSRNRNFLTYVYSISRNE</sequence>
<dbReference type="SUPFAM" id="SSF55729">
    <property type="entry name" value="Acyl-CoA N-acyltransferases (Nat)"/>
    <property type="match status" value="1"/>
</dbReference>
<dbReference type="InterPro" id="IPR051531">
    <property type="entry name" value="N-acetyltransferase"/>
</dbReference>
<dbReference type="EMBL" id="JAEEGB010000061">
    <property type="protein sequence ID" value="MBI6875809.1"/>
    <property type="molecule type" value="Genomic_DNA"/>
</dbReference>
<evidence type="ECO:0000259" key="1">
    <source>
        <dbReference type="PROSITE" id="PS51186"/>
    </source>
</evidence>
<gene>
    <name evidence="2" type="ORF">I6U51_24425</name>
</gene>
<dbReference type="PROSITE" id="PS51186">
    <property type="entry name" value="GNAT"/>
    <property type="match status" value="1"/>
</dbReference>
<comment type="caution">
    <text evidence="2">The sequence shown here is derived from an EMBL/GenBank/DDBJ whole genome shotgun (WGS) entry which is preliminary data.</text>
</comment>
<feature type="domain" description="N-acetyltransferase" evidence="1">
    <location>
        <begin position="9"/>
        <end position="170"/>
    </location>
</feature>
<keyword evidence="3" id="KW-1185">Reference proteome</keyword>
<dbReference type="PANTHER" id="PTHR43792:SF1">
    <property type="entry name" value="N-ACETYLTRANSFERASE DOMAIN-CONTAINING PROTEIN"/>
    <property type="match status" value="1"/>
</dbReference>
<evidence type="ECO:0000313" key="3">
    <source>
        <dbReference type="Proteomes" id="UP000622687"/>
    </source>
</evidence>
<evidence type="ECO:0000313" key="2">
    <source>
        <dbReference type="EMBL" id="MBI6875809.1"/>
    </source>
</evidence>